<comment type="caution">
    <text evidence="5">The sequence shown here is derived from an EMBL/GenBank/DDBJ whole genome shotgun (WGS) entry which is preliminary data.</text>
</comment>
<evidence type="ECO:0000313" key="6">
    <source>
        <dbReference type="Proteomes" id="UP001447188"/>
    </source>
</evidence>
<dbReference type="InterPro" id="IPR052210">
    <property type="entry name" value="LysM1-like"/>
</dbReference>
<keyword evidence="2" id="KW-0843">Virulence</keyword>
<dbReference type="PROSITE" id="PS51782">
    <property type="entry name" value="LYSM"/>
    <property type="match status" value="1"/>
</dbReference>
<accession>A0ABR3GEE2</accession>
<evidence type="ECO:0000256" key="2">
    <source>
        <dbReference type="ARBA" id="ARBA00023026"/>
    </source>
</evidence>
<protein>
    <recommendedName>
        <fullName evidence="4">LysM domain-containing protein</fullName>
    </recommendedName>
</protein>
<dbReference type="Gene3D" id="3.10.350.10">
    <property type="entry name" value="LysM domain"/>
    <property type="match status" value="1"/>
</dbReference>
<keyword evidence="1" id="KW-0147">Chitin-binding</keyword>
<name>A0ABR3GEE2_9PEZI</name>
<sequence>MKSLVLLALTSLPSTLSLALHVRQSNTTTPTATINAISRVLPPPSQLTQADVVPNCARWDLISIPNYRCTDFLALYPEISYSELVLWNPSVGPSCDNMWGSYWFCTAISGDYVPHPAPTPAGVPIKDTGIPQAGGATPPTCDRWDRSAPGASCQTFMSRYPGLSLLDLQTWNPVIIVGTNPCSLSYGFDLCTSVVGHVFVPPPPPGPTQVGVTPACMKWDIVEVGKDCSTFEKVYGVTLGQLVLWNPAIGSGCTNLWGGYAVCIGV</sequence>
<keyword evidence="3" id="KW-0732">Signal</keyword>
<dbReference type="PANTHER" id="PTHR34997">
    <property type="entry name" value="AM15"/>
    <property type="match status" value="1"/>
</dbReference>
<dbReference type="PANTHER" id="PTHR34997:SF1">
    <property type="entry name" value="PEPTIDOGLYCAN-BINDING LYSIN DOMAIN"/>
    <property type="match status" value="1"/>
</dbReference>
<reference evidence="5 6" key="1">
    <citation type="submission" date="2024-02" db="EMBL/GenBank/DDBJ databases">
        <title>Discinaceae phylogenomics.</title>
        <authorList>
            <person name="Dirks A.C."/>
            <person name="James T.Y."/>
        </authorList>
    </citation>
    <scope>NUCLEOTIDE SEQUENCE [LARGE SCALE GENOMIC DNA]</scope>
    <source>
        <strain evidence="5 6">ACD0624</strain>
    </source>
</reference>
<organism evidence="5 6">
    <name type="scientific">Discina gigas</name>
    <dbReference type="NCBI Taxonomy" id="1032678"/>
    <lineage>
        <taxon>Eukaryota</taxon>
        <taxon>Fungi</taxon>
        <taxon>Dikarya</taxon>
        <taxon>Ascomycota</taxon>
        <taxon>Pezizomycotina</taxon>
        <taxon>Pezizomycetes</taxon>
        <taxon>Pezizales</taxon>
        <taxon>Discinaceae</taxon>
        <taxon>Discina</taxon>
    </lineage>
</organism>
<feature type="domain" description="LysM" evidence="4">
    <location>
        <begin position="218"/>
        <end position="264"/>
    </location>
</feature>
<evidence type="ECO:0000313" key="5">
    <source>
        <dbReference type="EMBL" id="KAL0634092.1"/>
    </source>
</evidence>
<dbReference type="InterPro" id="IPR018392">
    <property type="entry name" value="LysM"/>
</dbReference>
<feature type="chain" id="PRO_5047011484" description="LysM domain-containing protein" evidence="3">
    <location>
        <begin position="20"/>
        <end position="266"/>
    </location>
</feature>
<dbReference type="InterPro" id="IPR036779">
    <property type="entry name" value="LysM_dom_sf"/>
</dbReference>
<evidence type="ECO:0000256" key="1">
    <source>
        <dbReference type="ARBA" id="ARBA00022669"/>
    </source>
</evidence>
<feature type="signal peptide" evidence="3">
    <location>
        <begin position="1"/>
        <end position="19"/>
    </location>
</feature>
<evidence type="ECO:0000259" key="4">
    <source>
        <dbReference type="PROSITE" id="PS51782"/>
    </source>
</evidence>
<proteinExistence type="predicted"/>
<gene>
    <name evidence="5" type="ORF">Q9L58_006971</name>
</gene>
<dbReference type="Proteomes" id="UP001447188">
    <property type="component" value="Unassembled WGS sequence"/>
</dbReference>
<evidence type="ECO:0000256" key="3">
    <source>
        <dbReference type="SAM" id="SignalP"/>
    </source>
</evidence>
<keyword evidence="6" id="KW-1185">Reference proteome</keyword>
<dbReference type="EMBL" id="JBBBZM010000104">
    <property type="protein sequence ID" value="KAL0634092.1"/>
    <property type="molecule type" value="Genomic_DNA"/>
</dbReference>